<protein>
    <submittedName>
        <fullName evidence="2">Putative transmembrane protein</fullName>
    </submittedName>
</protein>
<reference evidence="2 3" key="2">
    <citation type="journal article" date="2006" name="J. Microbiol. Methods">
        <title>Genomic flank-sequencing of plasposon insertion sites for rapid identification of functional genes.</title>
        <authorList>
            <person name="Leveau J.H."/>
            <person name="Gerards S."/>
            <person name="Fritsche K."/>
            <person name="Zondag G."/>
            <person name="van Veen J.A."/>
        </authorList>
    </citation>
    <scope>NUCLEOTIDE SEQUENCE [LARGE SCALE GENOMIC DNA]</scope>
    <source>
        <strain evidence="2 3">Ter331</strain>
    </source>
</reference>
<feature type="transmembrane region" description="Helical" evidence="1">
    <location>
        <begin position="25"/>
        <end position="46"/>
    </location>
</feature>
<keyword evidence="1 2" id="KW-0812">Transmembrane</keyword>
<proteinExistence type="predicted"/>
<dbReference type="AlphaFoldDB" id="G0ADI8"/>
<keyword evidence="1" id="KW-1133">Transmembrane helix</keyword>
<reference evidence="2 3" key="1">
    <citation type="journal article" date="2004" name="Environ. Microbiol.">
        <title>Phylogeny-function analysis of (meta)genomic libraries: screening for expression of ribosomal RNA genes by large-insert library fluorescent in situ hybridization (LIL-FISH).</title>
        <authorList>
            <person name="Leveau J.H."/>
            <person name="Gerards S."/>
            <person name="de Boer W."/>
            <person name="van Veen J.A."/>
        </authorList>
    </citation>
    <scope>NUCLEOTIDE SEQUENCE [LARGE SCALE GENOMIC DNA]</scope>
    <source>
        <strain evidence="2 3">Ter331</strain>
    </source>
</reference>
<evidence type="ECO:0000256" key="1">
    <source>
        <dbReference type="SAM" id="Phobius"/>
    </source>
</evidence>
<dbReference type="EMBL" id="CP002745">
    <property type="protein sequence ID" value="AEK63530.1"/>
    <property type="molecule type" value="Genomic_DNA"/>
</dbReference>
<accession>G0ADI8</accession>
<dbReference type="InterPro" id="IPR009781">
    <property type="entry name" value="DUF1345"/>
</dbReference>
<feature type="transmembrane region" description="Helical" evidence="1">
    <location>
        <begin position="129"/>
        <end position="154"/>
    </location>
</feature>
<reference evidence="2 3" key="5">
    <citation type="journal article" date="2011" name="ISME J.">
        <title>Dual transcriptional profiling of a bacterial/fungal confrontation: Collimonas fungivorans versus Aspergillus niger.</title>
        <authorList>
            <person name="Mela F."/>
            <person name="Fritsche K."/>
            <person name="de Boer W."/>
            <person name="van Veen J.A."/>
            <person name="de Graaff L.H."/>
            <person name="van den Berg M."/>
            <person name="Leveau J.H."/>
        </authorList>
    </citation>
    <scope>NUCLEOTIDE SEQUENCE [LARGE SCALE GENOMIC DNA]</scope>
    <source>
        <strain evidence="2 3">Ter331</strain>
    </source>
</reference>
<reference evidence="2 3" key="3">
    <citation type="journal article" date="2008" name="FEMS Microbiol. Ecol.">
        <title>Identification and characterization of genes underlying chitinolysis in Collimonas fungivorans Ter331.</title>
        <authorList>
            <person name="Fritsche K."/>
            <person name="de Boer W."/>
            <person name="Gerards S."/>
            <person name="van den Berg M."/>
            <person name="van Veen J.A."/>
            <person name="Leveau J.H."/>
        </authorList>
    </citation>
    <scope>NUCLEOTIDE SEQUENCE [LARGE SCALE GENOMIC DNA]</scope>
    <source>
        <strain evidence="2 3">Ter331</strain>
    </source>
</reference>
<dbReference type="Proteomes" id="UP000008392">
    <property type="component" value="Chromosome"/>
</dbReference>
<keyword evidence="1" id="KW-0472">Membrane</keyword>
<evidence type="ECO:0000313" key="2">
    <source>
        <dbReference type="EMBL" id="AEK63530.1"/>
    </source>
</evidence>
<feature type="transmembrane region" description="Helical" evidence="1">
    <location>
        <begin position="213"/>
        <end position="234"/>
    </location>
</feature>
<dbReference type="eggNOG" id="COG4291">
    <property type="taxonomic scope" value="Bacteria"/>
</dbReference>
<organism evidence="2 3">
    <name type="scientific">Collimonas fungivorans (strain Ter331)</name>
    <dbReference type="NCBI Taxonomy" id="1005048"/>
    <lineage>
        <taxon>Bacteria</taxon>
        <taxon>Pseudomonadati</taxon>
        <taxon>Pseudomonadota</taxon>
        <taxon>Betaproteobacteria</taxon>
        <taxon>Burkholderiales</taxon>
        <taxon>Oxalobacteraceae</taxon>
        <taxon>Collimonas</taxon>
    </lineage>
</organism>
<reference evidence="3" key="6">
    <citation type="submission" date="2011-05" db="EMBL/GenBank/DDBJ databases">
        <title>Complete sequence of Collimonas fungivorans Ter331.</title>
        <authorList>
            <person name="Leveau J.H."/>
        </authorList>
    </citation>
    <scope>NUCLEOTIDE SEQUENCE [LARGE SCALE GENOMIC DNA]</scope>
    <source>
        <strain evidence="3">Ter331</strain>
    </source>
</reference>
<feature type="transmembrane region" description="Helical" evidence="1">
    <location>
        <begin position="58"/>
        <end position="76"/>
    </location>
</feature>
<feature type="transmembrane region" description="Helical" evidence="1">
    <location>
        <begin position="96"/>
        <end position="117"/>
    </location>
</feature>
<reference evidence="2 3" key="4">
    <citation type="journal article" date="2010" name="Environ. Microbiol.">
        <title>The bacterial genus Collimonas: mycophagy, weathering and other adaptive solutions to life in oligotrophic soil environments.</title>
        <authorList>
            <person name="Leveau J.H."/>
            <person name="Uroz S."/>
            <person name="de Boer W."/>
        </authorList>
    </citation>
    <scope>NUCLEOTIDE SEQUENCE [LARGE SCALE GENOMIC DNA]</scope>
    <source>
        <strain evidence="2 3">Ter331</strain>
    </source>
</reference>
<dbReference type="HOGENOM" id="CLU_098677_1_0_4"/>
<dbReference type="STRING" id="1005048.CFU_3706"/>
<keyword evidence="3" id="KW-1185">Reference proteome</keyword>
<gene>
    <name evidence="2" type="ordered locus">CFU_3706</name>
</gene>
<sequence length="235" mass="26292">MQYAVDSEALIPDSKRTSMNNFRRLVFHTHPRLMIALIIGFAVWAIQPTSSHLTRLLIGWNAGVWSYLATLWWMMVRANAGQVKRRAAVEDENDTTILVIICVAAVSSIGAVVLGLAHTQDFLPGPKELRYMFTGMTVLGSWFLVGTIFALHYARLFYACAGDKLPLRFPDDEKNPDYWDFLYFSFTMAVAVQTSDVSIMTRSMRKIVLMQSVLTFLFNSAILGLSINIAAGLVG</sequence>
<dbReference type="KEGG" id="cfu:CFU_3706"/>
<name>G0ADI8_COLFT</name>
<dbReference type="Pfam" id="PF07077">
    <property type="entry name" value="DUF1345"/>
    <property type="match status" value="1"/>
</dbReference>
<evidence type="ECO:0000313" key="3">
    <source>
        <dbReference type="Proteomes" id="UP000008392"/>
    </source>
</evidence>